<dbReference type="Proteomes" id="UP000184612">
    <property type="component" value="Unassembled WGS sequence"/>
</dbReference>
<dbReference type="RefSeq" id="WP_073589137.1">
    <property type="nucleotide sequence ID" value="NZ_FRFD01000007.1"/>
</dbReference>
<feature type="domain" description="Metallo-beta-lactamase" evidence="1">
    <location>
        <begin position="11"/>
        <end position="193"/>
    </location>
</feature>
<dbReference type="SUPFAM" id="SSF56281">
    <property type="entry name" value="Metallo-hydrolase/oxidoreductase"/>
    <property type="match status" value="1"/>
</dbReference>
<evidence type="ECO:0000259" key="1">
    <source>
        <dbReference type="SMART" id="SM00849"/>
    </source>
</evidence>
<organism evidence="2 3">
    <name type="scientific">Anaerocolumna xylanovorans DSM 12503</name>
    <dbReference type="NCBI Taxonomy" id="1121345"/>
    <lineage>
        <taxon>Bacteria</taxon>
        <taxon>Bacillati</taxon>
        <taxon>Bacillota</taxon>
        <taxon>Clostridia</taxon>
        <taxon>Lachnospirales</taxon>
        <taxon>Lachnospiraceae</taxon>
        <taxon>Anaerocolumna</taxon>
    </lineage>
</organism>
<evidence type="ECO:0000313" key="3">
    <source>
        <dbReference type="Proteomes" id="UP000184612"/>
    </source>
</evidence>
<accession>A0A1M7YAY1</accession>
<dbReference type="InterPro" id="IPR052533">
    <property type="entry name" value="WalJ/YycJ-like"/>
</dbReference>
<protein>
    <submittedName>
        <fullName evidence="2">Phosphoribosyl 1,2-cyclic phosphodiesterase</fullName>
    </submittedName>
</protein>
<proteinExistence type="predicted"/>
<dbReference type="PANTHER" id="PTHR47619:SF1">
    <property type="entry name" value="EXODEOXYRIBONUCLEASE WALJ"/>
    <property type="match status" value="1"/>
</dbReference>
<dbReference type="AlphaFoldDB" id="A0A1M7YAY1"/>
<dbReference type="PANTHER" id="PTHR47619">
    <property type="entry name" value="METALLO-HYDROLASE YYCJ-RELATED"/>
    <property type="match status" value="1"/>
</dbReference>
<keyword evidence="3" id="KW-1185">Reference proteome</keyword>
<dbReference type="Pfam" id="PF12706">
    <property type="entry name" value="Lactamase_B_2"/>
    <property type="match status" value="1"/>
</dbReference>
<name>A0A1M7YAY1_9FIRM</name>
<sequence>MKLCSLASGSSGNCTFVGSSHANILVDAGVSGKRIEYGLSCIDVKPADLEGILITHEHSDHIQGIGVLARRYHTPIYGTRETLLAISRMKNMGDIPSELFRPVLPDEGFYISDILVEPFSTSHDAINPVCYTFTSEGHKIGMATDLGVYDDYIVSKLSGSEILLMEANHDENMLLAGAYPYYLKQRILGERGHLSNENSGRLLGSILHDKICHITLAHLSKENNFEDLAYETVKLELNKVISQNAFSLKTDSLLSVAKRDVPSEMLCTLTT</sequence>
<gene>
    <name evidence="2" type="ORF">SAMN02745217_02437</name>
</gene>
<dbReference type="OrthoDB" id="9781189at2"/>
<reference evidence="2 3" key="1">
    <citation type="submission" date="2016-12" db="EMBL/GenBank/DDBJ databases">
        <authorList>
            <person name="Song W.-J."/>
            <person name="Kurnit D.M."/>
        </authorList>
    </citation>
    <scope>NUCLEOTIDE SEQUENCE [LARGE SCALE GENOMIC DNA]</scope>
    <source>
        <strain evidence="2 3">DSM 12503</strain>
    </source>
</reference>
<dbReference type="Gene3D" id="3.60.15.10">
    <property type="entry name" value="Ribonuclease Z/Hydroxyacylglutathione hydrolase-like"/>
    <property type="match status" value="1"/>
</dbReference>
<dbReference type="InterPro" id="IPR036866">
    <property type="entry name" value="RibonucZ/Hydroxyglut_hydro"/>
</dbReference>
<dbReference type="STRING" id="1121345.SAMN02745217_02437"/>
<dbReference type="EMBL" id="FRFD01000007">
    <property type="protein sequence ID" value="SHO49804.1"/>
    <property type="molecule type" value="Genomic_DNA"/>
</dbReference>
<evidence type="ECO:0000313" key="2">
    <source>
        <dbReference type="EMBL" id="SHO49804.1"/>
    </source>
</evidence>
<dbReference type="InterPro" id="IPR001279">
    <property type="entry name" value="Metallo-B-lactamas"/>
</dbReference>
<dbReference type="SMART" id="SM00849">
    <property type="entry name" value="Lactamase_B"/>
    <property type="match status" value="1"/>
</dbReference>